<keyword evidence="3" id="KW-1185">Reference proteome</keyword>
<evidence type="ECO:0000256" key="1">
    <source>
        <dbReference type="SAM" id="Phobius"/>
    </source>
</evidence>
<dbReference type="EMBL" id="CP092865">
    <property type="protein sequence ID" value="UYV64646.1"/>
    <property type="molecule type" value="Genomic_DNA"/>
</dbReference>
<feature type="transmembrane region" description="Helical" evidence="1">
    <location>
        <begin position="44"/>
        <end position="61"/>
    </location>
</feature>
<protein>
    <submittedName>
        <fullName evidence="2">Uncharacterized protein</fullName>
    </submittedName>
</protein>
<keyword evidence="1" id="KW-0472">Membrane</keyword>
<sequence>MLFNAVHSVIYRLQAVIENEGCHIEQGFGEPSKRLRRFNLPHRFFRALILYWIILLIYATLKGGILEKWQSGNLWAEADRTLELHLNICIEQCSSANNKDKAS</sequence>
<dbReference type="Proteomes" id="UP001235939">
    <property type="component" value="Chromosome 03"/>
</dbReference>
<name>A0ABY6K6Z6_9ARAC</name>
<gene>
    <name evidence="2" type="ORF">LAZ67_3001474</name>
</gene>
<accession>A0ABY6K6Z6</accession>
<organism evidence="2 3">
    <name type="scientific">Cordylochernes scorpioides</name>
    <dbReference type="NCBI Taxonomy" id="51811"/>
    <lineage>
        <taxon>Eukaryota</taxon>
        <taxon>Metazoa</taxon>
        <taxon>Ecdysozoa</taxon>
        <taxon>Arthropoda</taxon>
        <taxon>Chelicerata</taxon>
        <taxon>Arachnida</taxon>
        <taxon>Pseudoscorpiones</taxon>
        <taxon>Cheliferoidea</taxon>
        <taxon>Chernetidae</taxon>
        <taxon>Cordylochernes</taxon>
    </lineage>
</organism>
<keyword evidence="1" id="KW-1133">Transmembrane helix</keyword>
<proteinExistence type="predicted"/>
<keyword evidence="1" id="KW-0812">Transmembrane</keyword>
<reference evidence="2 3" key="1">
    <citation type="submission" date="2022-01" db="EMBL/GenBank/DDBJ databases">
        <title>A chromosomal length assembly of Cordylochernes scorpioides.</title>
        <authorList>
            <person name="Zeh D."/>
            <person name="Zeh J."/>
        </authorList>
    </citation>
    <scope>NUCLEOTIDE SEQUENCE [LARGE SCALE GENOMIC DNA]</scope>
    <source>
        <strain evidence="2">IN4F17</strain>
        <tissue evidence="2">Whole Body</tissue>
    </source>
</reference>
<evidence type="ECO:0000313" key="2">
    <source>
        <dbReference type="EMBL" id="UYV64646.1"/>
    </source>
</evidence>
<evidence type="ECO:0000313" key="3">
    <source>
        <dbReference type="Proteomes" id="UP001235939"/>
    </source>
</evidence>